<dbReference type="InterPro" id="IPR001969">
    <property type="entry name" value="Aspartic_peptidase_AS"/>
</dbReference>
<dbReference type="Pfam" id="PF00026">
    <property type="entry name" value="Asp"/>
    <property type="match status" value="1"/>
</dbReference>
<dbReference type="PANTHER" id="PTHR47966">
    <property type="entry name" value="BETA-SITE APP-CLEAVING ENZYME, ISOFORM A-RELATED"/>
    <property type="match status" value="1"/>
</dbReference>
<accession>A0A2I1GRF8</accession>
<dbReference type="Gene3D" id="2.40.70.10">
    <property type="entry name" value="Acid Proteases"/>
    <property type="match status" value="2"/>
</dbReference>
<keyword evidence="6 10" id="KW-0064">Aspartyl protease</keyword>
<dbReference type="CDD" id="cd05471">
    <property type="entry name" value="pepsin_like"/>
    <property type="match status" value="1"/>
</dbReference>
<keyword evidence="14" id="KW-1185">Reference proteome</keyword>
<keyword evidence="4 10" id="KW-0645">Protease</keyword>
<evidence type="ECO:0000313" key="14">
    <source>
        <dbReference type="Proteomes" id="UP000234323"/>
    </source>
</evidence>
<dbReference type="VEuPathDB" id="FungiDB:RhiirA1_411759"/>
<dbReference type="InterPro" id="IPR034164">
    <property type="entry name" value="Pepsin-like_dom"/>
</dbReference>
<evidence type="ECO:0000256" key="9">
    <source>
        <dbReference type="PIRSR" id="PIRSR601461-2"/>
    </source>
</evidence>
<dbReference type="EC" id="3.4.23.21" evidence="3"/>
<sequence length="373" mass="40984">MKDVALKKYKFSKKVIEKASSEHVKDHGFHGNRDEHSSSKQSTTIIKDIQFDLSYYAKVLIGNQKFNLLLDTGSSNIWVPSKNCTTASCRNHNDYDLNKSPTFKKEGNLWSITYGTGSASGVTGKDNVKIGGFTAKKQIFGLADNVSNDFLNLESDGILGLAFDSLNTMDNQAPTVVSTLINQKTINPLFSFHLGRVSDFDDDSTFTLGGVDKTKFKGEISFNPVVKTPIIDTIAFWLINADDASVNKKRLGFTGKKGLIDTGTSVILMPDDDAKKVHDQIPGSSFDPVNGVYIIPCDTKASVAFIFKGISYPLDPRDLILTPLDGTRCVSNIFPGFNFDGNNDIWLLGTPFLKNVYSVFNVGKRSVGFARNK</sequence>
<evidence type="ECO:0000256" key="5">
    <source>
        <dbReference type="ARBA" id="ARBA00022729"/>
    </source>
</evidence>
<dbReference type="PANTHER" id="PTHR47966:SF75">
    <property type="entry name" value="ENDOPEPTIDASE (CTSD), PUTATIVE (AFU_ORTHOLOGUE AFUA_4G07040)-RELATED"/>
    <property type="match status" value="1"/>
</dbReference>
<dbReference type="VEuPathDB" id="FungiDB:FUN_014201"/>
<gene>
    <name evidence="13" type="ORF">RhiirA4_322886</name>
</gene>
<feature type="active site" evidence="8">
    <location>
        <position position="71"/>
    </location>
</feature>
<protein>
    <recommendedName>
        <fullName evidence="3">rhizopuspepsin</fullName>
        <ecNumber evidence="3">3.4.23.21</ecNumber>
    </recommendedName>
</protein>
<comment type="catalytic activity">
    <reaction evidence="1">
        <text>Hydrolysis of proteins with broad specificity similar to that of pepsin A, preferring hydrophobic residues at P1 and P1'. Clots milk and activates trypsinogen. Does not cleave 4-Gln-|-His-5, but does cleave 10-His-|-Leu-11 and 12-Val-|-Glu-13 in B chain of insulin.</text>
        <dbReference type="EC" id="3.4.23.21"/>
    </reaction>
</comment>
<feature type="region of interest" description="Disordered" evidence="11">
    <location>
        <begin position="22"/>
        <end position="41"/>
    </location>
</feature>
<dbReference type="VEuPathDB" id="FungiDB:RhiirFUN_016893"/>
<evidence type="ECO:0000256" key="11">
    <source>
        <dbReference type="SAM" id="MobiDB-lite"/>
    </source>
</evidence>
<comment type="similarity">
    <text evidence="2 10">Belongs to the peptidase A1 family.</text>
</comment>
<evidence type="ECO:0000256" key="4">
    <source>
        <dbReference type="ARBA" id="ARBA00022670"/>
    </source>
</evidence>
<organism evidence="13 14">
    <name type="scientific">Rhizophagus irregularis</name>
    <dbReference type="NCBI Taxonomy" id="588596"/>
    <lineage>
        <taxon>Eukaryota</taxon>
        <taxon>Fungi</taxon>
        <taxon>Fungi incertae sedis</taxon>
        <taxon>Mucoromycota</taxon>
        <taxon>Glomeromycotina</taxon>
        <taxon>Glomeromycetes</taxon>
        <taxon>Glomerales</taxon>
        <taxon>Glomeraceae</taxon>
        <taxon>Rhizophagus</taxon>
    </lineage>
</organism>
<dbReference type="FunFam" id="2.40.70.10:FF:000115">
    <property type="entry name" value="Lysosomal aspartic protease"/>
    <property type="match status" value="1"/>
</dbReference>
<dbReference type="SUPFAM" id="SSF50630">
    <property type="entry name" value="Acid proteases"/>
    <property type="match status" value="1"/>
</dbReference>
<evidence type="ECO:0000256" key="8">
    <source>
        <dbReference type="PIRSR" id="PIRSR601461-1"/>
    </source>
</evidence>
<name>A0A2I1GRF8_9GLOM</name>
<keyword evidence="9" id="KW-1015">Disulfide bond</keyword>
<dbReference type="EMBL" id="LLXI01000714">
    <property type="protein sequence ID" value="PKY49199.1"/>
    <property type="molecule type" value="Genomic_DNA"/>
</dbReference>
<evidence type="ECO:0000256" key="10">
    <source>
        <dbReference type="RuleBase" id="RU000454"/>
    </source>
</evidence>
<dbReference type="InterPro" id="IPR001461">
    <property type="entry name" value="Aspartic_peptidase_A1"/>
</dbReference>
<proteinExistence type="inferred from homology"/>
<dbReference type="PROSITE" id="PS00141">
    <property type="entry name" value="ASP_PROTEASE"/>
    <property type="match status" value="2"/>
</dbReference>
<dbReference type="GO" id="GO:0004190">
    <property type="term" value="F:aspartic-type endopeptidase activity"/>
    <property type="evidence" value="ECO:0007669"/>
    <property type="project" value="UniProtKB-KW"/>
</dbReference>
<dbReference type="GO" id="GO:0006508">
    <property type="term" value="P:proteolysis"/>
    <property type="evidence" value="ECO:0007669"/>
    <property type="project" value="UniProtKB-KW"/>
</dbReference>
<evidence type="ECO:0000313" key="13">
    <source>
        <dbReference type="EMBL" id="PKY49199.1"/>
    </source>
</evidence>
<evidence type="ECO:0000256" key="6">
    <source>
        <dbReference type="ARBA" id="ARBA00022750"/>
    </source>
</evidence>
<reference evidence="13 14" key="1">
    <citation type="submission" date="2015-10" db="EMBL/GenBank/DDBJ databases">
        <title>Genome analyses suggest a sexual origin of heterokaryosis in a supposedly ancient asexual fungus.</title>
        <authorList>
            <person name="Ropars J."/>
            <person name="Sedzielewska K."/>
            <person name="Noel J."/>
            <person name="Charron P."/>
            <person name="Farinelli L."/>
            <person name="Marton T."/>
            <person name="Kruger M."/>
            <person name="Pelin A."/>
            <person name="Brachmann A."/>
            <person name="Corradi N."/>
        </authorList>
    </citation>
    <scope>NUCLEOTIDE SEQUENCE [LARGE SCALE GENOMIC DNA]</scope>
    <source>
        <strain evidence="13 14">A4</strain>
    </source>
</reference>
<evidence type="ECO:0000256" key="1">
    <source>
        <dbReference type="ARBA" id="ARBA00001130"/>
    </source>
</evidence>
<feature type="compositionally biased region" description="Basic and acidic residues" evidence="11">
    <location>
        <begin position="22"/>
        <end position="38"/>
    </location>
</feature>
<dbReference type="InterPro" id="IPR021109">
    <property type="entry name" value="Peptidase_aspartic_dom_sf"/>
</dbReference>
<evidence type="ECO:0000256" key="7">
    <source>
        <dbReference type="ARBA" id="ARBA00022801"/>
    </source>
</evidence>
<dbReference type="Proteomes" id="UP000234323">
    <property type="component" value="Unassembled WGS sequence"/>
</dbReference>
<evidence type="ECO:0000256" key="3">
    <source>
        <dbReference type="ARBA" id="ARBA00013205"/>
    </source>
</evidence>
<feature type="active site" evidence="8">
    <location>
        <position position="261"/>
    </location>
</feature>
<dbReference type="AlphaFoldDB" id="A0A2I1GRF8"/>
<feature type="domain" description="Peptidase A1" evidence="12">
    <location>
        <begin position="55"/>
        <end position="370"/>
    </location>
</feature>
<evidence type="ECO:0000256" key="2">
    <source>
        <dbReference type="ARBA" id="ARBA00007447"/>
    </source>
</evidence>
<keyword evidence="5" id="KW-0732">Signal</keyword>
<dbReference type="PRINTS" id="PR00792">
    <property type="entry name" value="PEPSIN"/>
</dbReference>
<keyword evidence="7 10" id="KW-0378">Hydrolase</keyword>
<comment type="caution">
    <text evidence="13">The sequence shown here is derived from an EMBL/GenBank/DDBJ whole genome shotgun (WGS) entry which is preliminary data.</text>
</comment>
<evidence type="ECO:0000259" key="12">
    <source>
        <dbReference type="PROSITE" id="PS51767"/>
    </source>
</evidence>
<dbReference type="InterPro" id="IPR033121">
    <property type="entry name" value="PEPTIDASE_A1"/>
</dbReference>
<dbReference type="PROSITE" id="PS51767">
    <property type="entry name" value="PEPTIDASE_A1"/>
    <property type="match status" value="1"/>
</dbReference>
<feature type="disulfide bond" evidence="9">
    <location>
        <begin position="84"/>
        <end position="89"/>
    </location>
</feature>